<reference evidence="2 3" key="1">
    <citation type="submission" date="2016-08" db="EMBL/GenBank/DDBJ databases">
        <authorList>
            <consortium name="Lentinula edodes genome sequencing consortium"/>
            <person name="Sakamoto Y."/>
            <person name="Nakade K."/>
            <person name="Sato S."/>
            <person name="Yoshida Y."/>
            <person name="Miyazaki K."/>
            <person name="Natsume S."/>
            <person name="Konno N."/>
        </authorList>
    </citation>
    <scope>NUCLEOTIDE SEQUENCE [LARGE SCALE GENOMIC DNA]</scope>
    <source>
        <strain evidence="2 3">NBRC 111202</strain>
    </source>
</reference>
<keyword evidence="3" id="KW-1185">Reference proteome</keyword>
<evidence type="ECO:0000313" key="2">
    <source>
        <dbReference type="EMBL" id="GAW01962.1"/>
    </source>
</evidence>
<feature type="compositionally biased region" description="Basic and acidic residues" evidence="1">
    <location>
        <begin position="141"/>
        <end position="156"/>
    </location>
</feature>
<proteinExistence type="predicted"/>
<dbReference type="AlphaFoldDB" id="A0A1Q3E405"/>
<feature type="compositionally biased region" description="Basic and acidic residues" evidence="1">
    <location>
        <begin position="42"/>
        <end position="51"/>
    </location>
</feature>
<dbReference type="STRING" id="5353.A0A1Q3E405"/>
<name>A0A1Q3E405_LENED</name>
<feature type="compositionally biased region" description="Basic and acidic residues" evidence="1">
    <location>
        <begin position="77"/>
        <end position="124"/>
    </location>
</feature>
<evidence type="ECO:0000256" key="1">
    <source>
        <dbReference type="SAM" id="MobiDB-lite"/>
    </source>
</evidence>
<comment type="caution">
    <text evidence="2">The sequence shown here is derived from an EMBL/GenBank/DDBJ whole genome shotgun (WGS) entry which is preliminary data.</text>
</comment>
<accession>A0A1Q3E405</accession>
<dbReference type="EMBL" id="BDGU01000078">
    <property type="protein sequence ID" value="GAW01962.1"/>
    <property type="molecule type" value="Genomic_DNA"/>
</dbReference>
<protein>
    <submittedName>
        <fullName evidence="2">Sdad1 protein</fullName>
    </submittedName>
</protein>
<reference evidence="2 3" key="2">
    <citation type="submission" date="2017-02" db="EMBL/GenBank/DDBJ databases">
        <title>A genome survey and senescence transcriptome analysis in Lentinula edodes.</title>
        <authorList>
            <person name="Sakamoto Y."/>
            <person name="Nakade K."/>
            <person name="Sato S."/>
            <person name="Yoshida Y."/>
            <person name="Miyazaki K."/>
            <person name="Natsume S."/>
            <person name="Konno N."/>
        </authorList>
    </citation>
    <scope>NUCLEOTIDE SEQUENCE [LARGE SCALE GENOMIC DNA]</scope>
    <source>
        <strain evidence="2 3">NBRC 111202</strain>
    </source>
</reference>
<evidence type="ECO:0000313" key="3">
    <source>
        <dbReference type="Proteomes" id="UP000188533"/>
    </source>
</evidence>
<sequence>MENSLHLDLNSLTLDSSKNAESTVPATSVEDVSSTQSESPDSSEKPSDKSPEVAVPESRERKKPYVNPERVNTGGSQRDKLSEEELTERMERIRQQNEKIKQRRVDVQADEDAFRKTQQNERAKMARIRKVQESVNNTREQNAKRKMDKIQSREWDSAPPMNHKKLTVLLCHRVSGREEEVLVEAQSEVEGEEEVQEGEEDQ</sequence>
<feature type="compositionally biased region" description="Polar residues" evidence="1">
    <location>
        <begin position="10"/>
        <end position="32"/>
    </location>
</feature>
<dbReference type="Proteomes" id="UP000188533">
    <property type="component" value="Unassembled WGS sequence"/>
</dbReference>
<gene>
    <name evidence="2" type="ORF">LENED_003586</name>
</gene>
<feature type="region of interest" description="Disordered" evidence="1">
    <location>
        <begin position="1"/>
        <end position="160"/>
    </location>
</feature>
<organism evidence="2 3">
    <name type="scientific">Lentinula edodes</name>
    <name type="common">Shiitake mushroom</name>
    <name type="synonym">Lentinus edodes</name>
    <dbReference type="NCBI Taxonomy" id="5353"/>
    <lineage>
        <taxon>Eukaryota</taxon>
        <taxon>Fungi</taxon>
        <taxon>Dikarya</taxon>
        <taxon>Basidiomycota</taxon>
        <taxon>Agaricomycotina</taxon>
        <taxon>Agaricomycetes</taxon>
        <taxon>Agaricomycetidae</taxon>
        <taxon>Agaricales</taxon>
        <taxon>Marasmiineae</taxon>
        <taxon>Omphalotaceae</taxon>
        <taxon>Lentinula</taxon>
    </lineage>
</organism>